<evidence type="ECO:0000256" key="2">
    <source>
        <dbReference type="SAM" id="Phobius"/>
    </source>
</evidence>
<protein>
    <submittedName>
        <fullName evidence="5">J domain-containing protein</fullName>
    </submittedName>
</protein>
<dbReference type="EnsemblMetazoa" id="OVOC11267.1">
    <property type="protein sequence ID" value="OVOC11267.1"/>
    <property type="gene ID" value="WBGene00248076"/>
</dbReference>
<dbReference type="InterPro" id="IPR036249">
    <property type="entry name" value="Thioredoxin-like_sf"/>
</dbReference>
<dbReference type="PRINTS" id="PR00625">
    <property type="entry name" value="JDOMAIN"/>
</dbReference>
<dbReference type="OMA" id="HAKHPEC"/>
<evidence type="ECO:0000313" key="6">
    <source>
        <dbReference type="Proteomes" id="UP000024404"/>
    </source>
</evidence>
<dbReference type="Pfam" id="PF00226">
    <property type="entry name" value="DnaJ"/>
    <property type="match status" value="1"/>
</dbReference>
<feature type="domain" description="J" evidence="4">
    <location>
        <begin position="34"/>
        <end position="102"/>
    </location>
</feature>
<dbReference type="InterPro" id="IPR001623">
    <property type="entry name" value="DnaJ_domain"/>
</dbReference>
<evidence type="ECO:0000256" key="3">
    <source>
        <dbReference type="SAM" id="SignalP"/>
    </source>
</evidence>
<dbReference type="EMBL" id="CMVM020000350">
    <property type="status" value="NOT_ANNOTATED_CDS"/>
    <property type="molecule type" value="Genomic_DNA"/>
</dbReference>
<dbReference type="SMART" id="SM00271">
    <property type="entry name" value="DnaJ"/>
    <property type="match status" value="1"/>
</dbReference>
<feature type="transmembrane region" description="Helical" evidence="2">
    <location>
        <begin position="561"/>
        <end position="581"/>
    </location>
</feature>
<evidence type="ECO:0000313" key="5">
    <source>
        <dbReference type="EnsemblMetazoa" id="OVOC11267.1"/>
    </source>
</evidence>
<dbReference type="Gene3D" id="3.40.30.10">
    <property type="entry name" value="Glutaredoxin"/>
    <property type="match status" value="1"/>
</dbReference>
<reference evidence="6" key="1">
    <citation type="submission" date="2013-10" db="EMBL/GenBank/DDBJ databases">
        <title>Genome sequencing of Onchocerca volvulus.</title>
        <authorList>
            <person name="Cotton J."/>
            <person name="Tsai J."/>
            <person name="Stanley E."/>
            <person name="Tracey A."/>
            <person name="Holroyd N."/>
            <person name="Lustigman S."/>
            <person name="Berriman M."/>
        </authorList>
    </citation>
    <scope>NUCLEOTIDE SEQUENCE</scope>
</reference>
<accession>A0A8R1TKL0</accession>
<feature type="chain" id="PRO_5035789592" evidence="3">
    <location>
        <begin position="30"/>
        <end position="836"/>
    </location>
</feature>
<proteinExistence type="predicted"/>
<keyword evidence="2" id="KW-0472">Membrane</keyword>
<dbReference type="PANTHER" id="PTHR44303">
    <property type="entry name" value="DNAJ HOMOLOG SUBFAMILY C MEMBER 16"/>
    <property type="match status" value="1"/>
</dbReference>
<evidence type="ECO:0000259" key="4">
    <source>
        <dbReference type="PROSITE" id="PS50076"/>
    </source>
</evidence>
<feature type="compositionally biased region" description="Basic and acidic residues" evidence="1">
    <location>
        <begin position="603"/>
        <end position="613"/>
    </location>
</feature>
<dbReference type="InterPro" id="IPR036869">
    <property type="entry name" value="J_dom_sf"/>
</dbReference>
<dbReference type="SUPFAM" id="SSF52833">
    <property type="entry name" value="Thioredoxin-like"/>
    <property type="match status" value="1"/>
</dbReference>
<keyword evidence="6" id="KW-1185">Reference proteome</keyword>
<dbReference type="Proteomes" id="UP000024404">
    <property type="component" value="Unassembled WGS sequence"/>
</dbReference>
<evidence type="ECO:0000256" key="1">
    <source>
        <dbReference type="SAM" id="MobiDB-lite"/>
    </source>
</evidence>
<sequence length="836" mass="97671">MNERLGSINRKYLLLLLIQSFCYVDRIFSSQIDDPYQILGISRRATIREIKQAYKTLAKEWHPDKNQKSDAHEKFMAITEAYEKAFQILSDPLRKERYDKFGSFDDPPPSRTYAHYSFDDYLSGFGGFDNGNSFFQNYRISVRAFSHTLLERSYFQPFIIFAYSGYCQLCFHLEPIWQSIVNDLEPLGYGIGTINAITDGNLLEKVRISRLPSIVVIVEGRVIHYRGSMHQTILLITLAALSAKTVRVFARDVIPNTFLFKIANHDGLRRFIDQWQISNRISVIILGNKEDPRIRYMLTAMKYSKFARFAYVYLSDQSAEIAKMRQALDITCFKCENILIFNDFPQEGPIARLSVNNGQQFHVDTIGKFIERNKYLVLPRLSSQSYFDDLCPISSQTLRRLCIILTVTDSTSDLPHIASLRNFVRNRGNSLKNERLHFAYVYVNKQKEFITTFFDQLLQSEYSSLQERRRGLLILWRYDQNKVRFAWLNERWSIKESINENDLHLELNAYIKGVRKLDYQATLKPLVDEYQPSWFTRISRAVVRLFEVMWFSLTKEETLPLLSAVGTLLIIFVIGYGLSYANTLEGKSRNHVPQNVKKSNKQTVDDDKWHPEDPRIEPGINDDQSRMLRKQQRIMREMEPMIHELRAETYFGLIRLLKPGCRSIVVLVDEQSKNLLLPQFAKHVWPFRNNKTFSFGYLMVEKNLSWFRKLLEHTLPVENGQTGGSSMYERLKNINPRKTLGTVLVLCGWKLYFNMYHPMHTSPGKKHFLGFDDDGEDCSSEDSDVEKASGEEIQTLRKGQHLKLEDVLNGLPNWLDRLVEGSIRRYYVPEWPNNLR</sequence>
<keyword evidence="3" id="KW-0732">Signal</keyword>
<name>A0A8R1TKL0_ONCVO</name>
<dbReference type="AlphaFoldDB" id="A0A8R1TKL0"/>
<dbReference type="PROSITE" id="PS50076">
    <property type="entry name" value="DNAJ_2"/>
    <property type="match status" value="1"/>
</dbReference>
<dbReference type="Gene3D" id="1.10.287.110">
    <property type="entry name" value="DnaJ domain"/>
    <property type="match status" value="1"/>
</dbReference>
<dbReference type="CDD" id="cd06257">
    <property type="entry name" value="DnaJ"/>
    <property type="match status" value="1"/>
</dbReference>
<feature type="region of interest" description="Disordered" evidence="1">
    <location>
        <begin position="589"/>
        <end position="613"/>
    </location>
</feature>
<organism evidence="5 6">
    <name type="scientific">Onchocerca volvulus</name>
    <dbReference type="NCBI Taxonomy" id="6282"/>
    <lineage>
        <taxon>Eukaryota</taxon>
        <taxon>Metazoa</taxon>
        <taxon>Ecdysozoa</taxon>
        <taxon>Nematoda</taxon>
        <taxon>Chromadorea</taxon>
        <taxon>Rhabditida</taxon>
        <taxon>Spirurina</taxon>
        <taxon>Spiruromorpha</taxon>
        <taxon>Filarioidea</taxon>
        <taxon>Onchocercidae</taxon>
        <taxon>Onchocerca</taxon>
    </lineage>
</organism>
<reference evidence="5" key="2">
    <citation type="submission" date="2022-06" db="UniProtKB">
        <authorList>
            <consortium name="EnsemblMetazoa"/>
        </authorList>
    </citation>
    <scope>IDENTIFICATION</scope>
</reference>
<keyword evidence="2" id="KW-0812">Transmembrane</keyword>
<keyword evidence="2" id="KW-1133">Transmembrane helix</keyword>
<feature type="signal peptide" evidence="3">
    <location>
        <begin position="1"/>
        <end position="29"/>
    </location>
</feature>
<dbReference type="PANTHER" id="PTHR44303:SF2">
    <property type="entry name" value="DNAJ HOMOLOG SUBFAMILY C MEMBER 16"/>
    <property type="match status" value="1"/>
</dbReference>
<dbReference type="SUPFAM" id="SSF46565">
    <property type="entry name" value="Chaperone J-domain"/>
    <property type="match status" value="1"/>
</dbReference>
<dbReference type="InterPro" id="IPR052448">
    <property type="entry name" value="DnaJ_C16_autophagy_reg"/>
</dbReference>